<comment type="caution">
    <text evidence="3">The sequence shown here is derived from an EMBL/GenBank/DDBJ whole genome shotgun (WGS) entry which is preliminary data.</text>
</comment>
<dbReference type="RefSeq" id="WP_265791333.1">
    <property type="nucleotide sequence ID" value="NZ_BAABRS010000004.1"/>
</dbReference>
<keyword evidence="1" id="KW-0812">Transmembrane</keyword>
<dbReference type="InterPro" id="IPR021309">
    <property type="entry name" value="YgaP-like_TM"/>
</dbReference>
<keyword evidence="1" id="KW-0472">Membrane</keyword>
<accession>A0ABT3Q271</accession>
<feature type="transmembrane region" description="Helical" evidence="1">
    <location>
        <begin position="21"/>
        <end position="42"/>
    </location>
</feature>
<proteinExistence type="predicted"/>
<name>A0ABT3Q271_9BACT</name>
<protein>
    <submittedName>
        <fullName evidence="3">DUF2892 domain-containing protein</fullName>
    </submittedName>
</protein>
<dbReference type="Gene3D" id="6.10.140.1340">
    <property type="match status" value="1"/>
</dbReference>
<evidence type="ECO:0000259" key="2">
    <source>
        <dbReference type="Pfam" id="PF11127"/>
    </source>
</evidence>
<evidence type="ECO:0000256" key="1">
    <source>
        <dbReference type="SAM" id="Phobius"/>
    </source>
</evidence>
<keyword evidence="4" id="KW-1185">Reference proteome</keyword>
<evidence type="ECO:0000313" key="4">
    <source>
        <dbReference type="Proteomes" id="UP001207337"/>
    </source>
</evidence>
<sequence>MQKENPSCSTMRPMERAIRALAGAFVTISLVLGYFVSPYWFLFTLFVGLNLFQSSISRWCLAEQILAKFGIGVNDNDQSKAKAQS</sequence>
<evidence type="ECO:0000313" key="3">
    <source>
        <dbReference type="EMBL" id="MCW9714207.1"/>
    </source>
</evidence>
<feature type="domain" description="Inner membrane protein YgaP-like transmembrane" evidence="2">
    <location>
        <begin position="14"/>
        <end position="66"/>
    </location>
</feature>
<keyword evidence="1" id="KW-1133">Transmembrane helix</keyword>
<gene>
    <name evidence="3" type="ORF">LQ318_14950</name>
</gene>
<organism evidence="3 4">
    <name type="scientific">Fodinibius salicampi</name>
    <dbReference type="NCBI Taxonomy" id="1920655"/>
    <lineage>
        <taxon>Bacteria</taxon>
        <taxon>Pseudomonadati</taxon>
        <taxon>Balneolota</taxon>
        <taxon>Balneolia</taxon>
        <taxon>Balneolales</taxon>
        <taxon>Balneolaceae</taxon>
        <taxon>Fodinibius</taxon>
    </lineage>
</organism>
<dbReference type="EMBL" id="JAJNDC010000004">
    <property type="protein sequence ID" value="MCW9714207.1"/>
    <property type="molecule type" value="Genomic_DNA"/>
</dbReference>
<reference evidence="3 4" key="1">
    <citation type="submission" date="2021-11" db="EMBL/GenBank/DDBJ databases">
        <title>Aliifidinibius sp. nov., a new bacterium isolated from saline soil.</title>
        <authorList>
            <person name="Galisteo C."/>
            <person name="De La Haba R."/>
            <person name="Sanchez-Porro C."/>
            <person name="Ventosa A."/>
        </authorList>
    </citation>
    <scope>NUCLEOTIDE SEQUENCE [LARGE SCALE GENOMIC DNA]</scope>
    <source>
        <strain evidence="3 4">KACC 190600</strain>
    </source>
</reference>
<dbReference type="Proteomes" id="UP001207337">
    <property type="component" value="Unassembled WGS sequence"/>
</dbReference>
<dbReference type="Pfam" id="PF11127">
    <property type="entry name" value="YgaP-like_TM"/>
    <property type="match status" value="1"/>
</dbReference>